<proteinExistence type="predicted"/>
<feature type="region of interest" description="Disordered" evidence="1">
    <location>
        <begin position="249"/>
        <end position="288"/>
    </location>
</feature>
<dbReference type="GO" id="GO:0016788">
    <property type="term" value="F:hydrolase activity, acting on ester bonds"/>
    <property type="evidence" value="ECO:0007669"/>
    <property type="project" value="InterPro"/>
</dbReference>
<dbReference type="AlphaFoldDB" id="A0AAD6C1X1"/>
<evidence type="ECO:0000256" key="1">
    <source>
        <dbReference type="SAM" id="MobiDB-lite"/>
    </source>
</evidence>
<protein>
    <recommendedName>
        <fullName evidence="4">Cut9 interacting protein Scn1</fullName>
    </recommendedName>
</protein>
<name>A0AAD6C1X1_9EURO</name>
<dbReference type="GeneID" id="81601739"/>
<feature type="compositionally biased region" description="Polar residues" evidence="1">
    <location>
        <begin position="272"/>
        <end position="285"/>
    </location>
</feature>
<keyword evidence="3" id="KW-1185">Reference proteome</keyword>
<evidence type="ECO:0000313" key="3">
    <source>
        <dbReference type="Proteomes" id="UP001213681"/>
    </source>
</evidence>
<dbReference type="RefSeq" id="XP_056764322.1">
    <property type="nucleotide sequence ID" value="XM_056911496.1"/>
</dbReference>
<reference evidence="2" key="2">
    <citation type="journal article" date="2023" name="IMA Fungus">
        <title>Comparative genomic study of the Penicillium genus elucidates a diverse pangenome and 15 lateral gene transfer events.</title>
        <authorList>
            <person name="Petersen C."/>
            <person name="Sorensen T."/>
            <person name="Nielsen M.R."/>
            <person name="Sondergaard T.E."/>
            <person name="Sorensen J.L."/>
            <person name="Fitzpatrick D.A."/>
            <person name="Frisvad J.C."/>
            <person name="Nielsen K.L."/>
        </authorList>
    </citation>
    <scope>NUCLEOTIDE SEQUENCE</scope>
    <source>
        <strain evidence="2">IBT 16125</strain>
    </source>
</reference>
<comment type="caution">
    <text evidence="2">The sequence shown here is derived from an EMBL/GenBank/DDBJ whole genome shotgun (WGS) entry which is preliminary data.</text>
</comment>
<dbReference type="Proteomes" id="UP001213681">
    <property type="component" value="Unassembled WGS sequence"/>
</dbReference>
<organism evidence="2 3">
    <name type="scientific">Penicillium daleae</name>
    <dbReference type="NCBI Taxonomy" id="63821"/>
    <lineage>
        <taxon>Eukaryota</taxon>
        <taxon>Fungi</taxon>
        <taxon>Dikarya</taxon>
        <taxon>Ascomycota</taxon>
        <taxon>Pezizomycotina</taxon>
        <taxon>Eurotiomycetes</taxon>
        <taxon>Eurotiomycetidae</taxon>
        <taxon>Eurotiales</taxon>
        <taxon>Aspergillaceae</taxon>
        <taxon>Penicillium</taxon>
    </lineage>
</organism>
<dbReference type="Gene3D" id="3.20.20.140">
    <property type="entry name" value="Metal-dependent hydrolases"/>
    <property type="match status" value="1"/>
</dbReference>
<dbReference type="InterPro" id="IPR032466">
    <property type="entry name" value="Metal_Hydrolase"/>
</dbReference>
<dbReference type="SUPFAM" id="SSF51556">
    <property type="entry name" value="Metallo-dependent hydrolases"/>
    <property type="match status" value="1"/>
</dbReference>
<evidence type="ECO:0000313" key="2">
    <source>
        <dbReference type="EMBL" id="KAJ5444242.1"/>
    </source>
</evidence>
<evidence type="ECO:0008006" key="4">
    <source>
        <dbReference type="Google" id="ProtNLM"/>
    </source>
</evidence>
<dbReference type="InterPro" id="IPR053044">
    <property type="entry name" value="Metallo-hydrolase/TatD-type"/>
</dbReference>
<dbReference type="PANTHER" id="PTHR47345">
    <property type="entry name" value="CUT9-INTERACTING PROTEIN SCN1"/>
    <property type="match status" value="1"/>
</dbReference>
<sequence length="395" mass="44545">MSISQDTSQDADDFPWDLGVYDAHCHPTDTMASVAHISAMKATALTIMATRGEDQDLVQQTTVSLNGDTDAAWRDRIVPAFGWHPWFSHQILVDTKPGSPQDKDAHYTAVLTPSPAADPEFIQRLPQPKLLSTLIAETRDRLKQFPNALVGEVGLDKSFRLPGAWTQQTLDNRDEEITPGSREGRRLSPYKVKIDHQRLVLKAQLQLAGEMQRAISVHSVQSHGAVFEVLKELWKGHERVVLSRREREKLQDAEGAISEDEDDEYRQEKHQTTTTNSKPPNTQRSLPFPPRICMHSYSGPIEPIRQFLHKSNPSDVYFSFSAVINFSGLSARKVSDVIKALPADRILIESDLHTAGPQMDKLLEDAARQICEVRGWDLREGVQQLADNWRRFVFG</sequence>
<gene>
    <name evidence="2" type="ORF">N7458_008114</name>
</gene>
<dbReference type="PANTHER" id="PTHR47345:SF1">
    <property type="entry name" value="CUT9-INTERACTING PROTEIN SCN1"/>
    <property type="match status" value="1"/>
</dbReference>
<dbReference type="InterPro" id="IPR001130">
    <property type="entry name" value="TatD-like"/>
</dbReference>
<dbReference type="Pfam" id="PF01026">
    <property type="entry name" value="TatD_DNase"/>
    <property type="match status" value="1"/>
</dbReference>
<reference evidence="2" key="1">
    <citation type="submission" date="2022-12" db="EMBL/GenBank/DDBJ databases">
        <authorList>
            <person name="Petersen C."/>
        </authorList>
    </citation>
    <scope>NUCLEOTIDE SEQUENCE</scope>
    <source>
        <strain evidence="2">IBT 16125</strain>
    </source>
</reference>
<dbReference type="EMBL" id="JAPVEA010000007">
    <property type="protein sequence ID" value="KAJ5444242.1"/>
    <property type="molecule type" value="Genomic_DNA"/>
</dbReference>
<accession>A0AAD6C1X1</accession>